<feature type="region of interest" description="Disordered" evidence="1">
    <location>
        <begin position="44"/>
        <end position="63"/>
    </location>
</feature>
<gene>
    <name evidence="2" type="ORF">PXEA_LOCUS23269</name>
</gene>
<dbReference type="AlphaFoldDB" id="A0A3S5AVV3"/>
<dbReference type="EMBL" id="CAAALY010106577">
    <property type="protein sequence ID" value="VEL29829.1"/>
    <property type="molecule type" value="Genomic_DNA"/>
</dbReference>
<accession>A0A3S5AVV3</accession>
<name>A0A3S5AVV3_9PLAT</name>
<keyword evidence="3" id="KW-1185">Reference proteome</keyword>
<evidence type="ECO:0000313" key="3">
    <source>
        <dbReference type="Proteomes" id="UP000784294"/>
    </source>
</evidence>
<reference evidence="2" key="1">
    <citation type="submission" date="2018-11" db="EMBL/GenBank/DDBJ databases">
        <authorList>
            <consortium name="Pathogen Informatics"/>
        </authorList>
    </citation>
    <scope>NUCLEOTIDE SEQUENCE</scope>
</reference>
<proteinExistence type="predicted"/>
<dbReference type="Proteomes" id="UP000784294">
    <property type="component" value="Unassembled WGS sequence"/>
</dbReference>
<evidence type="ECO:0000256" key="1">
    <source>
        <dbReference type="SAM" id="MobiDB-lite"/>
    </source>
</evidence>
<sequence length="63" mass="6600">MHEDRTPPTFMPQANSPCGCTVESSSSGSPLFCGSKATAVTTSSQHIGSPLHHITTPPLYADK</sequence>
<organism evidence="2 3">
    <name type="scientific">Protopolystoma xenopodis</name>
    <dbReference type="NCBI Taxonomy" id="117903"/>
    <lineage>
        <taxon>Eukaryota</taxon>
        <taxon>Metazoa</taxon>
        <taxon>Spiralia</taxon>
        <taxon>Lophotrochozoa</taxon>
        <taxon>Platyhelminthes</taxon>
        <taxon>Monogenea</taxon>
        <taxon>Polyopisthocotylea</taxon>
        <taxon>Polystomatidea</taxon>
        <taxon>Polystomatidae</taxon>
        <taxon>Protopolystoma</taxon>
    </lineage>
</organism>
<evidence type="ECO:0000313" key="2">
    <source>
        <dbReference type="EMBL" id="VEL29829.1"/>
    </source>
</evidence>
<protein>
    <submittedName>
        <fullName evidence="2">Uncharacterized protein</fullName>
    </submittedName>
</protein>
<comment type="caution">
    <text evidence="2">The sequence shown here is derived from an EMBL/GenBank/DDBJ whole genome shotgun (WGS) entry which is preliminary data.</text>
</comment>